<keyword evidence="8" id="KW-0028">Amino-acid biosynthesis</keyword>
<dbReference type="InterPro" id="IPR029055">
    <property type="entry name" value="Ntn_hydrolases_N"/>
</dbReference>
<dbReference type="InterPro" id="IPR017932">
    <property type="entry name" value="GATase_2_dom"/>
</dbReference>
<dbReference type="InterPro" id="IPR014729">
    <property type="entry name" value="Rossmann-like_a/b/a_fold"/>
</dbReference>
<dbReference type="RefSeq" id="WP_089274869.1">
    <property type="nucleotide sequence ID" value="NZ_FZOC01000005.1"/>
</dbReference>
<dbReference type="Proteomes" id="UP000198324">
    <property type="component" value="Unassembled WGS sequence"/>
</dbReference>
<evidence type="ECO:0000256" key="4">
    <source>
        <dbReference type="ARBA" id="ARBA00022741"/>
    </source>
</evidence>
<evidence type="ECO:0000256" key="9">
    <source>
        <dbReference type="PIRSR" id="PIRSR001589-2"/>
    </source>
</evidence>
<feature type="binding site" evidence="9">
    <location>
        <position position="112"/>
    </location>
    <ligand>
        <name>L-glutamine</name>
        <dbReference type="ChEBI" id="CHEBI:58359"/>
    </ligand>
</feature>
<dbReference type="InterPro" id="IPR033738">
    <property type="entry name" value="AsnB_N"/>
</dbReference>
<dbReference type="EC" id="6.3.5.4" evidence="3"/>
<dbReference type="GO" id="GO:0006529">
    <property type="term" value="P:asparagine biosynthetic process"/>
    <property type="evidence" value="ECO:0007669"/>
    <property type="project" value="UniProtKB-KW"/>
</dbReference>
<evidence type="ECO:0000313" key="13">
    <source>
        <dbReference type="Proteomes" id="UP000198324"/>
    </source>
</evidence>
<evidence type="ECO:0000259" key="11">
    <source>
        <dbReference type="PROSITE" id="PS51278"/>
    </source>
</evidence>
<keyword evidence="5 9" id="KW-0067">ATP-binding</keyword>
<accession>A0A239BKD4</accession>
<dbReference type="GO" id="GO:0005524">
    <property type="term" value="F:ATP binding"/>
    <property type="evidence" value="ECO:0007669"/>
    <property type="project" value="UniProtKB-KW"/>
</dbReference>
<evidence type="ECO:0000256" key="1">
    <source>
        <dbReference type="ARBA" id="ARBA00005187"/>
    </source>
</evidence>
<evidence type="ECO:0000256" key="3">
    <source>
        <dbReference type="ARBA" id="ARBA00012737"/>
    </source>
</evidence>
<dbReference type="OrthoDB" id="9763290at2"/>
<evidence type="ECO:0000256" key="8">
    <source>
        <dbReference type="PIRSR" id="PIRSR001589-1"/>
    </source>
</evidence>
<feature type="binding site" evidence="9">
    <location>
        <position position="286"/>
    </location>
    <ligand>
        <name>ATP</name>
        <dbReference type="ChEBI" id="CHEBI:30616"/>
    </ligand>
</feature>
<evidence type="ECO:0000256" key="10">
    <source>
        <dbReference type="PIRSR" id="PIRSR001589-3"/>
    </source>
</evidence>
<keyword evidence="6 8" id="KW-0315">Glutamine amidotransferase</keyword>
<gene>
    <name evidence="12" type="ORF">SAMN04488503_2668</name>
</gene>
<sequence>MCGIAGIFDPTGGLSADALAETAGRMADFQAHRGPDGRGVWTDAESGLAFGHRRLAVLELSEAGAQPMHSACGRFVLCLNGEIYNHADLRAQVDAARAYSGRPALAWRGRSDTETLLEALALWGPKEALARCVGMFALALWDRRDKTLAFARDRLGEKPLFYAATRGRLLFASELRALTIGTGFCPGVDRNALALLLRLSCVPAPHSILSGVRKLPAGRLLTLRADDLATGILPAPEAYWSLKTVAEAGLALPFAGSDGEALERLLALLRQSVRGQMLADVPVGALLSGGIDSSLVAALMAEAARGDGGEAVRTFTIGYAGGEGAAYDESRQAEAVAHHLGARHTTLVFHPAEALELARKLSHVAGEPFADASLLPARLVAGLAREQVTVCLTGDGGDEIFAGYNRHAKGAALWAQLAGVSPGLRGAAASALQSLSPRTWDRVFSLLAPLLPKDARQRLPGEKLHKLALALPVRVAPAFYSALVSAWPDPGALVPNASEPPWVLRQPASWPAPALCPEGGTAWMQFLDSSWYLPEDILTKLDRAGMSVGLEARAPYLDHRVAEFAWTLPPHMRVRSGQGKWALRELLARFVPRPLWERPKTGFGVPLDAWLRGPLKPWAEALIDPERLAMEGYFEPAPVARAWAEHQSGRYNRQYRLWPVLMFQSWLESAGISG</sequence>
<dbReference type="PIRSF" id="PIRSF001589">
    <property type="entry name" value="Asn_synthetase_glu-h"/>
    <property type="match status" value="1"/>
</dbReference>
<comment type="pathway">
    <text evidence="1">Amino-acid biosynthesis; L-asparagine biosynthesis; L-asparagine from L-aspartate (L-Gln route): step 1/1.</text>
</comment>
<feature type="active site" description="For GATase activity" evidence="8">
    <location>
        <position position="2"/>
    </location>
</feature>
<dbReference type="PANTHER" id="PTHR43284:SF1">
    <property type="entry name" value="ASPARAGINE SYNTHETASE"/>
    <property type="match status" value="1"/>
</dbReference>
<evidence type="ECO:0000256" key="7">
    <source>
        <dbReference type="ARBA" id="ARBA00048741"/>
    </source>
</evidence>
<keyword evidence="13" id="KW-1185">Reference proteome</keyword>
<dbReference type="InterPro" id="IPR051786">
    <property type="entry name" value="ASN_synthetase/amidase"/>
</dbReference>
<dbReference type="AlphaFoldDB" id="A0A239BKD4"/>
<dbReference type="PANTHER" id="PTHR43284">
    <property type="entry name" value="ASPARAGINE SYNTHETASE (GLUTAMINE-HYDROLYZING)"/>
    <property type="match status" value="1"/>
</dbReference>
<comment type="similarity">
    <text evidence="2">Belongs to the asparagine synthetase family.</text>
</comment>
<protein>
    <recommendedName>
        <fullName evidence="3">asparagine synthase (glutamine-hydrolyzing)</fullName>
        <ecNumber evidence="3">6.3.5.4</ecNumber>
    </recommendedName>
</protein>
<dbReference type="Gene3D" id="3.40.50.620">
    <property type="entry name" value="HUPs"/>
    <property type="match status" value="2"/>
</dbReference>
<dbReference type="SUPFAM" id="SSF56235">
    <property type="entry name" value="N-terminal nucleophile aminohydrolases (Ntn hydrolases)"/>
    <property type="match status" value="1"/>
</dbReference>
<dbReference type="PROSITE" id="PS51278">
    <property type="entry name" value="GATASE_TYPE_2"/>
    <property type="match status" value="1"/>
</dbReference>
<reference evidence="12 13" key="1">
    <citation type="submission" date="2017-06" db="EMBL/GenBank/DDBJ databases">
        <authorList>
            <person name="Kim H.J."/>
            <person name="Triplett B.A."/>
        </authorList>
    </citation>
    <scope>NUCLEOTIDE SEQUENCE [LARGE SCALE GENOMIC DNA]</scope>
    <source>
        <strain evidence="12 13">DSM 13116</strain>
    </source>
</reference>
<keyword evidence="8" id="KW-0061">Asparagine biosynthesis</keyword>
<evidence type="ECO:0000256" key="2">
    <source>
        <dbReference type="ARBA" id="ARBA00005752"/>
    </source>
</evidence>
<feature type="site" description="Important for beta-aspartyl-AMP intermediate formation" evidence="10">
    <location>
        <position position="395"/>
    </location>
</feature>
<comment type="catalytic activity">
    <reaction evidence="7">
        <text>L-aspartate + L-glutamine + ATP + H2O = L-asparagine + L-glutamate + AMP + diphosphate + H(+)</text>
        <dbReference type="Rhea" id="RHEA:12228"/>
        <dbReference type="ChEBI" id="CHEBI:15377"/>
        <dbReference type="ChEBI" id="CHEBI:15378"/>
        <dbReference type="ChEBI" id="CHEBI:29985"/>
        <dbReference type="ChEBI" id="CHEBI:29991"/>
        <dbReference type="ChEBI" id="CHEBI:30616"/>
        <dbReference type="ChEBI" id="CHEBI:33019"/>
        <dbReference type="ChEBI" id="CHEBI:58048"/>
        <dbReference type="ChEBI" id="CHEBI:58359"/>
        <dbReference type="ChEBI" id="CHEBI:456215"/>
        <dbReference type="EC" id="6.3.5.4"/>
    </reaction>
</comment>
<dbReference type="SUPFAM" id="SSF52402">
    <property type="entry name" value="Adenine nucleotide alpha hydrolases-like"/>
    <property type="match status" value="1"/>
</dbReference>
<dbReference type="CDD" id="cd01991">
    <property type="entry name" value="Asn_synthase_B_C"/>
    <property type="match status" value="1"/>
</dbReference>
<dbReference type="InterPro" id="IPR006426">
    <property type="entry name" value="Asn_synth_AEB"/>
</dbReference>
<dbReference type="GO" id="GO:0004066">
    <property type="term" value="F:asparagine synthase (glutamine-hydrolyzing) activity"/>
    <property type="evidence" value="ECO:0007669"/>
    <property type="project" value="UniProtKB-EC"/>
</dbReference>
<dbReference type="InterPro" id="IPR001962">
    <property type="entry name" value="Asn_synthase"/>
</dbReference>
<organism evidence="12 13">
    <name type="scientific">Humidesulfovibrio mexicanus</name>
    <dbReference type="NCBI Taxonomy" id="147047"/>
    <lineage>
        <taxon>Bacteria</taxon>
        <taxon>Pseudomonadati</taxon>
        <taxon>Thermodesulfobacteriota</taxon>
        <taxon>Desulfovibrionia</taxon>
        <taxon>Desulfovibrionales</taxon>
        <taxon>Desulfovibrionaceae</taxon>
        <taxon>Humidesulfovibrio</taxon>
    </lineage>
</organism>
<feature type="domain" description="Glutamine amidotransferase type-2" evidence="11">
    <location>
        <begin position="2"/>
        <end position="226"/>
    </location>
</feature>
<dbReference type="CDD" id="cd00712">
    <property type="entry name" value="AsnB"/>
    <property type="match status" value="1"/>
</dbReference>
<dbReference type="GO" id="GO:0005829">
    <property type="term" value="C:cytosol"/>
    <property type="evidence" value="ECO:0007669"/>
    <property type="project" value="TreeGrafter"/>
</dbReference>
<feature type="binding site" evidence="9">
    <location>
        <position position="317"/>
    </location>
    <ligand>
        <name>ATP</name>
        <dbReference type="ChEBI" id="CHEBI:30616"/>
    </ligand>
</feature>
<evidence type="ECO:0000313" key="12">
    <source>
        <dbReference type="EMBL" id="SNS08677.1"/>
    </source>
</evidence>
<keyword evidence="4 9" id="KW-0547">Nucleotide-binding</keyword>
<name>A0A239BKD4_9BACT</name>
<dbReference type="NCBIfam" id="TIGR01536">
    <property type="entry name" value="asn_synth_AEB"/>
    <property type="match status" value="1"/>
</dbReference>
<dbReference type="Gene3D" id="3.60.20.10">
    <property type="entry name" value="Glutamine Phosphoribosylpyrophosphate, subunit 1, domain 1"/>
    <property type="match status" value="1"/>
</dbReference>
<evidence type="ECO:0000256" key="6">
    <source>
        <dbReference type="ARBA" id="ARBA00022962"/>
    </source>
</evidence>
<dbReference type="Pfam" id="PF00733">
    <property type="entry name" value="Asn_synthase"/>
    <property type="match status" value="1"/>
</dbReference>
<evidence type="ECO:0000256" key="5">
    <source>
        <dbReference type="ARBA" id="ARBA00022840"/>
    </source>
</evidence>
<proteinExistence type="inferred from homology"/>
<dbReference type="Pfam" id="PF13522">
    <property type="entry name" value="GATase_6"/>
    <property type="match status" value="1"/>
</dbReference>
<dbReference type="EMBL" id="FZOC01000005">
    <property type="protein sequence ID" value="SNS08677.1"/>
    <property type="molecule type" value="Genomic_DNA"/>
</dbReference>